<dbReference type="GO" id="GO:0005576">
    <property type="term" value="C:extracellular region"/>
    <property type="evidence" value="ECO:0007669"/>
    <property type="project" value="UniProtKB-SubCell"/>
</dbReference>
<keyword evidence="6" id="KW-1185">Reference proteome</keyword>
<keyword evidence="3" id="KW-0732">Signal</keyword>
<feature type="domain" description="Carbohydrate-binding module family 96" evidence="4">
    <location>
        <begin position="118"/>
        <end position="226"/>
    </location>
</feature>
<evidence type="ECO:0000256" key="1">
    <source>
        <dbReference type="ARBA" id="ARBA00004613"/>
    </source>
</evidence>
<accession>A0A1R2BFI3</accession>
<dbReference type="Proteomes" id="UP000187209">
    <property type="component" value="Unassembled WGS sequence"/>
</dbReference>
<dbReference type="Pfam" id="PF24517">
    <property type="entry name" value="CBM96"/>
    <property type="match status" value="1"/>
</dbReference>
<sequence length="252" mass="28630">MSSIKPEIALLYGNKVKYIASTILKIISIQVLFEIQSSNIYLQDASGVNYFPNYQNEFIDTNKNIFIVKVSSQLSSSTPPLDIKLESIIIDKSDSRFLYTGGTYYGGDYIFTGYVLGKQMRRTFIKFDDLSSISEKKIVKVYLRICGTGSLGYTSSAPKELFVYRVDQSYGNILKWTDNPIYNTEPEASTIVGETEEEMYSWDITSLVRGWVDKRYPNYGLMLKSNEPLGVDSGKNFYQAGKVPHIKVIYMV</sequence>
<gene>
    <name evidence="5" type="ORF">SteCoe_25348</name>
</gene>
<protein>
    <recommendedName>
        <fullName evidence="4">Carbohydrate-binding module family 96 domain-containing protein</fullName>
    </recommendedName>
</protein>
<dbReference type="InterPro" id="IPR055372">
    <property type="entry name" value="CBM96"/>
</dbReference>
<dbReference type="EMBL" id="MPUH01000687">
    <property type="protein sequence ID" value="OMJ75499.1"/>
    <property type="molecule type" value="Genomic_DNA"/>
</dbReference>
<dbReference type="NCBIfam" id="NF033679">
    <property type="entry name" value="DNRLRE_dom"/>
    <property type="match status" value="1"/>
</dbReference>
<dbReference type="AlphaFoldDB" id="A0A1R2BFI3"/>
<comment type="caution">
    <text evidence="5">The sequence shown here is derived from an EMBL/GenBank/DDBJ whole genome shotgun (WGS) entry which is preliminary data.</text>
</comment>
<proteinExistence type="predicted"/>
<evidence type="ECO:0000256" key="2">
    <source>
        <dbReference type="ARBA" id="ARBA00022525"/>
    </source>
</evidence>
<name>A0A1R2BFI3_9CILI</name>
<evidence type="ECO:0000259" key="4">
    <source>
        <dbReference type="Pfam" id="PF24517"/>
    </source>
</evidence>
<evidence type="ECO:0000313" key="5">
    <source>
        <dbReference type="EMBL" id="OMJ75499.1"/>
    </source>
</evidence>
<reference evidence="5 6" key="1">
    <citation type="submission" date="2016-11" db="EMBL/GenBank/DDBJ databases">
        <title>The macronuclear genome of Stentor coeruleus: a giant cell with tiny introns.</title>
        <authorList>
            <person name="Slabodnick M."/>
            <person name="Ruby J.G."/>
            <person name="Reiff S.B."/>
            <person name="Swart E.C."/>
            <person name="Gosai S."/>
            <person name="Prabakaran S."/>
            <person name="Witkowska E."/>
            <person name="Larue G.E."/>
            <person name="Fisher S."/>
            <person name="Freeman R.M."/>
            <person name="Gunawardena J."/>
            <person name="Chu W."/>
            <person name="Stover N.A."/>
            <person name="Gregory B.D."/>
            <person name="Nowacki M."/>
            <person name="Derisi J."/>
            <person name="Roy S.W."/>
            <person name="Marshall W.F."/>
            <person name="Sood P."/>
        </authorList>
    </citation>
    <scope>NUCLEOTIDE SEQUENCE [LARGE SCALE GENOMIC DNA]</scope>
    <source>
        <strain evidence="5">WM001</strain>
    </source>
</reference>
<evidence type="ECO:0000313" key="6">
    <source>
        <dbReference type="Proteomes" id="UP000187209"/>
    </source>
</evidence>
<evidence type="ECO:0000256" key="3">
    <source>
        <dbReference type="ARBA" id="ARBA00022729"/>
    </source>
</evidence>
<organism evidence="5 6">
    <name type="scientific">Stentor coeruleus</name>
    <dbReference type="NCBI Taxonomy" id="5963"/>
    <lineage>
        <taxon>Eukaryota</taxon>
        <taxon>Sar</taxon>
        <taxon>Alveolata</taxon>
        <taxon>Ciliophora</taxon>
        <taxon>Postciliodesmatophora</taxon>
        <taxon>Heterotrichea</taxon>
        <taxon>Heterotrichida</taxon>
        <taxon>Stentoridae</taxon>
        <taxon>Stentor</taxon>
    </lineage>
</organism>
<comment type="subcellular location">
    <subcellularLocation>
        <location evidence="1">Secreted</location>
    </subcellularLocation>
</comment>
<keyword evidence="2" id="KW-0964">Secreted</keyword>